<evidence type="ECO:0000313" key="4">
    <source>
        <dbReference type="EMBL" id="SCJ54846.1"/>
    </source>
</evidence>
<dbReference type="EMBL" id="FMHG01000001">
    <property type="protein sequence ID" value="SCJ54846.1"/>
    <property type="molecule type" value="Genomic_DNA"/>
</dbReference>
<accession>A0A1C6HBE4</accession>
<feature type="signal peptide" evidence="3">
    <location>
        <begin position="1"/>
        <end position="25"/>
    </location>
</feature>
<keyword evidence="2" id="KW-1133">Transmembrane helix</keyword>
<name>A0A1C6HBE4_9FIRM</name>
<proteinExistence type="predicted"/>
<gene>
    <name evidence="4" type="ORF">SAMEA3545359_00769</name>
</gene>
<feature type="transmembrane region" description="Helical" evidence="2">
    <location>
        <begin position="484"/>
        <end position="504"/>
    </location>
</feature>
<feature type="region of interest" description="Disordered" evidence="1">
    <location>
        <begin position="450"/>
        <end position="480"/>
    </location>
</feature>
<organism evidence="4">
    <name type="scientific">uncultured Anaerotruncus sp</name>
    <dbReference type="NCBI Taxonomy" id="905011"/>
    <lineage>
        <taxon>Bacteria</taxon>
        <taxon>Bacillati</taxon>
        <taxon>Bacillota</taxon>
        <taxon>Clostridia</taxon>
        <taxon>Eubacteriales</taxon>
        <taxon>Oscillospiraceae</taxon>
        <taxon>Anaerotruncus</taxon>
        <taxon>environmental samples</taxon>
    </lineage>
</organism>
<evidence type="ECO:0008006" key="5">
    <source>
        <dbReference type="Google" id="ProtNLM"/>
    </source>
</evidence>
<evidence type="ECO:0000256" key="3">
    <source>
        <dbReference type="SAM" id="SignalP"/>
    </source>
</evidence>
<keyword evidence="3" id="KW-0732">Signal</keyword>
<feature type="compositionally biased region" description="Basic and acidic residues" evidence="1">
    <location>
        <begin position="457"/>
        <end position="471"/>
    </location>
</feature>
<keyword evidence="2" id="KW-0472">Membrane</keyword>
<feature type="chain" id="PRO_5008736403" description="Gram-positive cocci surface proteins LPxTG domain-containing protein" evidence="3">
    <location>
        <begin position="26"/>
        <end position="511"/>
    </location>
</feature>
<evidence type="ECO:0000256" key="2">
    <source>
        <dbReference type="SAM" id="Phobius"/>
    </source>
</evidence>
<sequence>MRKKSKLLAVLTAALLTVNAVPLSAASAESSEWITGNGYGSIQANEDGTCTYTGDPALNTDNSHCGPYTKAGGASLADGETLDAVDVTIDPASMTVGEKFALSVSMNDKQGQYRTELMVQFWKDNDGSVSVAAGMQPGYQDKVTEAGVYTLQYRYFDHSGDLYAEFSLLKNGEQVSTTGDIDMKVKSADCGTRGYIWFNDISVSGGLKVGRPVANVVITDCGAWGDSWSNAYNLGWKYVGGFDTDSITAIQVGMRDADGKLIVAYTADKEQLAYQAENGYITADGLSSAPFYQVTTSGVELVEGRDQDWTVIKGEAYAAWKPAVFFAEIVTPEKSYPLETAYDGQFAPAFQCAHKQLAAVDGVEATCTEHGNIPYWYCDNCKQYFADEDCQQAITAADILLTATGHQAQKVEAKEATATEEGNVAYWYCAACGKYFADADLTQEITREDTVLPATGEQKEPEPSDGQKPESEDTQAPATGDSSVLLWGGLLVLSAVAITGLSLYKRKKQVR</sequence>
<reference evidence="4" key="1">
    <citation type="submission" date="2015-09" db="EMBL/GenBank/DDBJ databases">
        <authorList>
            <consortium name="Pathogen Informatics"/>
        </authorList>
    </citation>
    <scope>NUCLEOTIDE SEQUENCE</scope>
    <source>
        <strain evidence="4">2789STDY5834896</strain>
    </source>
</reference>
<dbReference type="AlphaFoldDB" id="A0A1C6HBE4"/>
<evidence type="ECO:0000256" key="1">
    <source>
        <dbReference type="SAM" id="MobiDB-lite"/>
    </source>
</evidence>
<keyword evidence="2" id="KW-0812">Transmembrane</keyword>
<protein>
    <recommendedName>
        <fullName evidence="5">Gram-positive cocci surface proteins LPxTG domain-containing protein</fullName>
    </recommendedName>
</protein>